<dbReference type="InterPro" id="IPR008707">
    <property type="entry name" value="B-propeller_PilY1"/>
</dbReference>
<evidence type="ECO:0000259" key="3">
    <source>
        <dbReference type="Pfam" id="PF05567"/>
    </source>
</evidence>
<comment type="caution">
    <text evidence="4">The sequence shown here is derived from an EMBL/GenBank/DDBJ whole genome shotgun (WGS) entry which is preliminary data.</text>
</comment>
<organism evidence="4">
    <name type="scientific">marine sediment metagenome</name>
    <dbReference type="NCBI Taxonomy" id="412755"/>
    <lineage>
        <taxon>unclassified sequences</taxon>
        <taxon>metagenomes</taxon>
        <taxon>ecological metagenomes</taxon>
    </lineage>
</organism>
<dbReference type="AlphaFoldDB" id="X0T9G2"/>
<evidence type="ECO:0000313" key="4">
    <source>
        <dbReference type="EMBL" id="GAF90123.1"/>
    </source>
</evidence>
<dbReference type="GO" id="GO:0046872">
    <property type="term" value="F:metal ion binding"/>
    <property type="evidence" value="ECO:0007669"/>
    <property type="project" value="UniProtKB-KW"/>
</dbReference>
<evidence type="ECO:0000256" key="2">
    <source>
        <dbReference type="ARBA" id="ARBA00022837"/>
    </source>
</evidence>
<gene>
    <name evidence="4" type="ORF">S01H1_25499</name>
</gene>
<name>X0T9G2_9ZZZZ</name>
<feature type="non-terminal residue" evidence="4">
    <location>
        <position position="284"/>
    </location>
</feature>
<proteinExistence type="predicted"/>
<keyword evidence="2" id="KW-0106">Calcium</keyword>
<accession>X0T9G2</accession>
<feature type="domain" description="PilY1 beta-propeller" evidence="3">
    <location>
        <begin position="60"/>
        <end position="273"/>
    </location>
</feature>
<dbReference type="EMBL" id="BARS01015408">
    <property type="protein sequence ID" value="GAF90123.1"/>
    <property type="molecule type" value="Genomic_DNA"/>
</dbReference>
<feature type="non-terminal residue" evidence="4">
    <location>
        <position position="1"/>
    </location>
</feature>
<keyword evidence="1" id="KW-0479">Metal-binding</keyword>
<evidence type="ECO:0000256" key="1">
    <source>
        <dbReference type="ARBA" id="ARBA00022723"/>
    </source>
</evidence>
<sequence length="284" mass="32064">FDTSSALSIKPYLGVEDATWSYLGDSHNDRATNLIDYIRGVDKDSSGLKTRTLDGKVWKLGDIVDSTPVSLSKPPDNFHIIYGEESYQTFYEANRDRETVVYVGANDGMLHAFTSWKYDTANHRYTQPAATTEAMGDELWAFIPQSLLPHLKWLPSPDYTHVDYVNLKPKLFDAKIDHDNNSLTDDEWRTILLAGLNMGGKHIWAEGDFDDGTGSPVPEIRNFYPCYVCMDVTDPRNPTLLWERSYTDLEMTTSFPAAIKVKDKWFVVFGSGPTDYDGTSTKDG</sequence>
<reference evidence="4" key="1">
    <citation type="journal article" date="2014" name="Front. Microbiol.">
        <title>High frequency of phylogenetically diverse reductive dehalogenase-homologous genes in deep subseafloor sedimentary metagenomes.</title>
        <authorList>
            <person name="Kawai M."/>
            <person name="Futagami T."/>
            <person name="Toyoda A."/>
            <person name="Takaki Y."/>
            <person name="Nishi S."/>
            <person name="Hori S."/>
            <person name="Arai W."/>
            <person name="Tsubouchi T."/>
            <person name="Morono Y."/>
            <person name="Uchiyama I."/>
            <person name="Ito T."/>
            <person name="Fujiyama A."/>
            <person name="Inagaki F."/>
            <person name="Takami H."/>
        </authorList>
    </citation>
    <scope>NUCLEOTIDE SEQUENCE</scope>
    <source>
        <strain evidence="4">Expedition CK06-06</strain>
    </source>
</reference>
<protein>
    <recommendedName>
        <fullName evidence="3">PilY1 beta-propeller domain-containing protein</fullName>
    </recommendedName>
</protein>
<dbReference type="Pfam" id="PF05567">
    <property type="entry name" value="T4P_PilY1"/>
    <property type="match status" value="1"/>
</dbReference>